<evidence type="ECO:0000256" key="1">
    <source>
        <dbReference type="SAM" id="MobiDB-lite"/>
    </source>
</evidence>
<dbReference type="AlphaFoldDB" id="A0A323UKW2"/>
<name>A0A323UKW2_RHOPL</name>
<reference evidence="2 3" key="1">
    <citation type="submission" date="2018-06" db="EMBL/GenBank/DDBJ databases">
        <title>Draft Whole-Genome Sequence of the purple photosynthetic bacterium Rhodospeudomonas palustris XCP.</title>
        <authorList>
            <person name="Rayyan A."/>
            <person name="Meyer T.E."/>
            <person name="Kyndt J.A."/>
        </authorList>
    </citation>
    <scope>NUCLEOTIDE SEQUENCE [LARGE SCALE GENOMIC DNA]</scope>
    <source>
        <strain evidence="2 3">XCP</strain>
    </source>
</reference>
<feature type="region of interest" description="Disordered" evidence="1">
    <location>
        <begin position="1"/>
        <end position="23"/>
    </location>
</feature>
<protein>
    <submittedName>
        <fullName evidence="2">Uncharacterized protein</fullName>
    </submittedName>
</protein>
<evidence type="ECO:0000313" key="2">
    <source>
        <dbReference type="EMBL" id="PZA13154.1"/>
    </source>
</evidence>
<proteinExistence type="predicted"/>
<sequence>MGTDPRKGTLFRRADKAREAEMTDRELSDQAIAVLVDIARAAGRDLNAGQRLELDRLVSEGLVAVSDSGDPAGQRHYRLTVAGQRALDQRGVGANEA</sequence>
<accession>A0A323UKW2</accession>
<dbReference type="EMBL" id="QKQS01000007">
    <property type="protein sequence ID" value="PZA13154.1"/>
    <property type="molecule type" value="Genomic_DNA"/>
</dbReference>
<dbReference type="Proteomes" id="UP000248134">
    <property type="component" value="Unassembled WGS sequence"/>
</dbReference>
<evidence type="ECO:0000313" key="3">
    <source>
        <dbReference type="Proteomes" id="UP000248134"/>
    </source>
</evidence>
<comment type="caution">
    <text evidence="2">The sequence shown here is derived from an EMBL/GenBank/DDBJ whole genome shotgun (WGS) entry which is preliminary data.</text>
</comment>
<organism evidence="2 3">
    <name type="scientific">Rhodopseudomonas palustris</name>
    <dbReference type="NCBI Taxonomy" id="1076"/>
    <lineage>
        <taxon>Bacteria</taxon>
        <taxon>Pseudomonadati</taxon>
        <taxon>Pseudomonadota</taxon>
        <taxon>Alphaproteobacteria</taxon>
        <taxon>Hyphomicrobiales</taxon>
        <taxon>Nitrobacteraceae</taxon>
        <taxon>Rhodopseudomonas</taxon>
    </lineage>
</organism>
<gene>
    <name evidence="2" type="ORF">DNX69_05235</name>
</gene>